<dbReference type="eggNOG" id="ENOG502S9WN">
    <property type="taxonomic scope" value="Eukaryota"/>
</dbReference>
<gene>
    <name evidence="1" type="primary">KAFR0D04190</name>
    <name evidence="1" type="ORF">KAFR_0D04190</name>
</gene>
<keyword evidence="2" id="KW-1185">Reference proteome</keyword>
<evidence type="ECO:0000313" key="2">
    <source>
        <dbReference type="Proteomes" id="UP000005220"/>
    </source>
</evidence>
<dbReference type="AlphaFoldDB" id="H2AUL7"/>
<protein>
    <recommendedName>
        <fullName evidence="3">Pre-mRNA-splicing factor SPF27</fullName>
    </recommendedName>
</protein>
<dbReference type="OrthoDB" id="4059443at2759"/>
<accession>H2AUL7</accession>
<dbReference type="InParanoid" id="H2AUL7"/>
<dbReference type="FunCoup" id="H2AUL7">
    <property type="interactions" value="175"/>
</dbReference>
<name>H2AUL7_KAZAF</name>
<reference evidence="1 2" key="1">
    <citation type="journal article" date="2011" name="Proc. Natl. Acad. Sci. U.S.A.">
        <title>Evolutionary erosion of yeast sex chromosomes by mating-type switching accidents.</title>
        <authorList>
            <person name="Gordon J.L."/>
            <person name="Armisen D."/>
            <person name="Proux-Wera E."/>
            <person name="Oheigeartaigh S.S."/>
            <person name="Byrne K.P."/>
            <person name="Wolfe K.H."/>
        </authorList>
    </citation>
    <scope>NUCLEOTIDE SEQUENCE [LARGE SCALE GENOMIC DNA]</scope>
    <source>
        <strain evidence="2">ATCC 22294 / BCRC 22015 / CBS 2517 / CECT 1963 / NBRC 1671 / NRRL Y-8276</strain>
    </source>
</reference>
<dbReference type="HOGENOM" id="CLU_119596_0_0_1"/>
<evidence type="ECO:0000313" key="1">
    <source>
        <dbReference type="EMBL" id="CCF58067.1"/>
    </source>
</evidence>
<dbReference type="GeneID" id="13882391"/>
<dbReference type="KEGG" id="kaf:KAFR_0D04190"/>
<proteinExistence type="predicted"/>
<evidence type="ECO:0008006" key="3">
    <source>
        <dbReference type="Google" id="ProtNLM"/>
    </source>
</evidence>
<dbReference type="STRING" id="1071382.H2AUL7"/>
<dbReference type="EMBL" id="HE650824">
    <property type="protein sequence ID" value="CCF58067.1"/>
    <property type="molecule type" value="Genomic_DNA"/>
</dbReference>
<sequence length="180" mass="21426">MDYLPFIDSTLPHEDAQNAINMRVKRALQEINEEIHPEVQKLLDNVGRRNIDDKLYESYLESEDEDAFLKAYRKECGGVDLMRYSMDNEQDVERLAISDSYLRHQCITLEKLMSRTIMNQWTMNNVFLQNLNEQVGSMVTKQKRKNEDLINYRIKLQKTQEKSIRKLEMEYNDALIDRIT</sequence>
<organism evidence="1 2">
    <name type="scientific">Kazachstania africana (strain ATCC 22294 / BCRC 22015 / CBS 2517 / CECT 1963 / NBRC 1671 / NRRL Y-8276)</name>
    <name type="common">Yeast</name>
    <name type="synonym">Kluyveromyces africanus</name>
    <dbReference type="NCBI Taxonomy" id="1071382"/>
    <lineage>
        <taxon>Eukaryota</taxon>
        <taxon>Fungi</taxon>
        <taxon>Dikarya</taxon>
        <taxon>Ascomycota</taxon>
        <taxon>Saccharomycotina</taxon>
        <taxon>Saccharomycetes</taxon>
        <taxon>Saccharomycetales</taxon>
        <taxon>Saccharomycetaceae</taxon>
        <taxon>Kazachstania</taxon>
    </lineage>
</organism>
<dbReference type="Proteomes" id="UP000005220">
    <property type="component" value="Chromosome 4"/>
</dbReference>
<dbReference type="RefSeq" id="XP_003957202.1">
    <property type="nucleotide sequence ID" value="XM_003957153.1"/>
</dbReference>